<evidence type="ECO:0000256" key="3">
    <source>
        <dbReference type="PROSITE-ProRule" id="PRU00433"/>
    </source>
</evidence>
<reference evidence="7 8" key="1">
    <citation type="submission" date="2020-10" db="EMBL/GenBank/DDBJ databases">
        <title>Wide distribution of Phycisphaera-like planctomycetes from WD2101 soil group in peatlands and genome analysis of the first cultivated representative.</title>
        <authorList>
            <person name="Dedysh S.N."/>
            <person name="Beletsky A.V."/>
            <person name="Ivanova A."/>
            <person name="Kulichevskaya I.S."/>
            <person name="Suzina N.E."/>
            <person name="Philippov D.A."/>
            <person name="Rakitin A.L."/>
            <person name="Mardanov A.V."/>
            <person name="Ravin N.V."/>
        </authorList>
    </citation>
    <scope>NUCLEOTIDE SEQUENCE [LARGE SCALE GENOMIC DNA]</scope>
    <source>
        <strain evidence="7 8">M1803</strain>
    </source>
</reference>
<dbReference type="KEGG" id="hbs:IPV69_13425"/>
<dbReference type="Proteomes" id="UP000593765">
    <property type="component" value="Chromosome"/>
</dbReference>
<dbReference type="Pfam" id="PF07583">
    <property type="entry name" value="PSCyt2"/>
    <property type="match status" value="1"/>
</dbReference>
<evidence type="ECO:0000256" key="4">
    <source>
        <dbReference type="SAM" id="MobiDB-lite"/>
    </source>
</evidence>
<dbReference type="PANTHER" id="PTHR35889:SF3">
    <property type="entry name" value="F-BOX DOMAIN-CONTAINING PROTEIN"/>
    <property type="match status" value="1"/>
</dbReference>
<dbReference type="InterPro" id="IPR011444">
    <property type="entry name" value="DUF1549"/>
</dbReference>
<keyword evidence="5" id="KW-0732">Signal</keyword>
<sequence>MIRNLPRLTAGGLALLAGLWVSPARAAEPTKEGIEFFETKIRPVLVESCYGCHSVEAKANKKLKAKFYADSMESLLKGGDSGSPGIVPGDPGTSMVIKSIRYDYKDDNESLNMPPKKGDKGGKLPADVIANFEKWVKMGAPAPADFQKPKEAKDPKADAGTGPATQAVAPAHIDPNTAAKTHWAFAKPVLPAVPAVQNAAAAKNEIDRFALAKLEAKGLQLSAPADRRTLIRRVTLDMIGLPPTPEEVDAFVADTAPNAYEKVVDRLLADVRYGERWARHWLDVARYSDTKGYVFQEERRYPYAYTYRDYVIQSLNSDKPYDQFLIEQIAADKLDLGPDKKPLAAMGFLTVGRRFLNRQEDIIDDRIDVVARGTMGLTVACARCHDHKFEPIPTRDYYSLYGVFASSEEPKDLPLIGDGKGSAAFEAELKKRQDEAEAFLVGRRDELIAKARTPELFAKYLEASLTVEKRGLTGDDPIIYRAVLTRFRAHLTESAQKKDNIFAAWRMFAAVNPEEFAAKSAVVTDRIAKAAEVHPLVKAAFKDAPKSLTEVAQRYAQLLAKYDKAEALPNADEESLRQVMRGPQSPLALSVADLRAGLRRDDRNKYQEFEKKVQAVQIGNPDAPPRAMVMTDGKPQDVQVFIRGNSGNRGVVAPRQFLEILAGPNRQKFTNGSGRLELAQAIASKDNPLTARVIVNRIWTWHFGQGIVRTPSDFGLRSDPPSHPEMLDHLAVTLMNEGWSIKKLQKRILMSAVYQQSSADNAKARAIDPDNVLLWRQNSKRLEFEAIRDSMLAASGQLNPSNFGRPVDIANPAEGRRTIYGFIDRQNLPSMFRSFDFASPDMHTPMRGGTTVPQQALFFLNSPFAQRQAKMMLTREDVAREATIPGKVTRIYRLLYGRMPAADELALAEQFVATESALPTAEIAVEKPIWLNGYGKVDDSAKKTAAFTALPFYSKRGWAGGEKLPDAKLGFVYLSSKGGHAGEDGKAAIRRWTAPAAGTAEIAGELVHPSSGGDGVVGKIVSSRQGIVGQWQVKNGKAAATAKGIPVEAGDTIDFVVECGGNTTSDGFQWTPVVTLSGPKVAGGSKKFDAAADFTGSKDVQPPAEKLSALEKYVQMLMSSNEFVFVD</sequence>
<dbReference type="GO" id="GO:0020037">
    <property type="term" value="F:heme binding"/>
    <property type="evidence" value="ECO:0007669"/>
    <property type="project" value="InterPro"/>
</dbReference>
<keyword evidence="1 3" id="KW-0479">Metal-binding</keyword>
<dbReference type="InterPro" id="IPR022655">
    <property type="entry name" value="DUF1553"/>
</dbReference>
<dbReference type="Pfam" id="PF07587">
    <property type="entry name" value="PSD1"/>
    <property type="match status" value="1"/>
</dbReference>
<feature type="domain" description="Cytochrome c" evidence="6">
    <location>
        <begin position="28"/>
        <end position="140"/>
    </location>
</feature>
<dbReference type="Pfam" id="PF07635">
    <property type="entry name" value="PSCyt1"/>
    <property type="match status" value="1"/>
</dbReference>
<feature type="chain" id="PRO_5034041534" evidence="5">
    <location>
        <begin position="27"/>
        <end position="1127"/>
    </location>
</feature>
<dbReference type="GO" id="GO:0009055">
    <property type="term" value="F:electron transfer activity"/>
    <property type="evidence" value="ECO:0007669"/>
    <property type="project" value="InterPro"/>
</dbReference>
<dbReference type="InterPro" id="IPR011429">
    <property type="entry name" value="Cyt_c_Planctomycete-type"/>
</dbReference>
<protein>
    <submittedName>
        <fullName evidence="7">PSD1 domain-containing protein</fullName>
    </submittedName>
</protein>
<feature type="signal peptide" evidence="5">
    <location>
        <begin position="1"/>
        <end position="26"/>
    </location>
</feature>
<feature type="region of interest" description="Disordered" evidence="4">
    <location>
        <begin position="143"/>
        <end position="163"/>
    </location>
</feature>
<evidence type="ECO:0000313" key="8">
    <source>
        <dbReference type="Proteomes" id="UP000593765"/>
    </source>
</evidence>
<dbReference type="AlphaFoldDB" id="A0A7M2WPF3"/>
<evidence type="ECO:0000313" key="7">
    <source>
        <dbReference type="EMBL" id="QOV87293.1"/>
    </source>
</evidence>
<dbReference type="EMBL" id="CP063458">
    <property type="protein sequence ID" value="QOV87293.1"/>
    <property type="molecule type" value="Genomic_DNA"/>
</dbReference>
<dbReference type="GO" id="GO:0046872">
    <property type="term" value="F:metal ion binding"/>
    <property type="evidence" value="ECO:0007669"/>
    <property type="project" value="UniProtKB-KW"/>
</dbReference>
<dbReference type="PANTHER" id="PTHR35889">
    <property type="entry name" value="CYCLOINULO-OLIGOSACCHARIDE FRUCTANOTRANSFERASE-RELATED"/>
    <property type="match status" value="1"/>
</dbReference>
<evidence type="ECO:0000256" key="1">
    <source>
        <dbReference type="ARBA" id="ARBA00022723"/>
    </source>
</evidence>
<evidence type="ECO:0000256" key="2">
    <source>
        <dbReference type="ARBA" id="ARBA00023004"/>
    </source>
</evidence>
<proteinExistence type="predicted"/>
<keyword evidence="8" id="KW-1185">Reference proteome</keyword>
<accession>A0A7M2WPF3</accession>
<evidence type="ECO:0000259" key="6">
    <source>
        <dbReference type="PROSITE" id="PS51007"/>
    </source>
</evidence>
<dbReference type="PROSITE" id="PS51007">
    <property type="entry name" value="CYTC"/>
    <property type="match status" value="1"/>
</dbReference>
<keyword evidence="3" id="KW-0349">Heme</keyword>
<feature type="compositionally biased region" description="Basic and acidic residues" evidence="4">
    <location>
        <begin position="147"/>
        <end position="157"/>
    </location>
</feature>
<gene>
    <name evidence="7" type="ORF">IPV69_13425</name>
</gene>
<keyword evidence="2 3" id="KW-0408">Iron</keyword>
<organism evidence="7 8">
    <name type="scientific">Humisphaera borealis</name>
    <dbReference type="NCBI Taxonomy" id="2807512"/>
    <lineage>
        <taxon>Bacteria</taxon>
        <taxon>Pseudomonadati</taxon>
        <taxon>Planctomycetota</taxon>
        <taxon>Phycisphaerae</taxon>
        <taxon>Tepidisphaerales</taxon>
        <taxon>Tepidisphaeraceae</taxon>
        <taxon>Humisphaera</taxon>
    </lineage>
</organism>
<dbReference type="InterPro" id="IPR009056">
    <property type="entry name" value="Cyt_c-like_dom"/>
</dbReference>
<dbReference type="RefSeq" id="WP_206290190.1">
    <property type="nucleotide sequence ID" value="NZ_CP063458.1"/>
</dbReference>
<name>A0A7M2WPF3_9BACT</name>
<evidence type="ECO:0000256" key="5">
    <source>
        <dbReference type="SAM" id="SignalP"/>
    </source>
</evidence>